<dbReference type="Proteomes" id="UP001221898">
    <property type="component" value="Unassembled WGS sequence"/>
</dbReference>
<dbReference type="GO" id="GO:0020037">
    <property type="term" value="F:heme binding"/>
    <property type="evidence" value="ECO:0007669"/>
    <property type="project" value="InterPro"/>
</dbReference>
<evidence type="ECO:0000256" key="2">
    <source>
        <dbReference type="ARBA" id="ARBA00022525"/>
    </source>
</evidence>
<dbReference type="PANTHER" id="PTHR11475">
    <property type="entry name" value="OXIDASE/PEROXIDASE"/>
    <property type="match status" value="1"/>
</dbReference>
<keyword evidence="7" id="KW-1185">Reference proteome</keyword>
<dbReference type="PANTHER" id="PTHR11475:SF60">
    <property type="entry name" value="THYROID PEROXIDASE"/>
    <property type="match status" value="1"/>
</dbReference>
<keyword evidence="4" id="KW-0479">Metal-binding</keyword>
<dbReference type="InterPro" id="IPR019791">
    <property type="entry name" value="Haem_peroxidase_animal"/>
</dbReference>
<sequence>MYNTAIKKEFMFWGKGFSAIARHQTRTDRHDHLEQRFNSVPISPSRRTIKRIIHIMAGYIKVFASPLISCLLLLSVSSHEAYNHQKKQGQEASLLFMFKGSPAVGDIASPHTTDGEHGEGVVRSGVSVFPFRRQADPETLERCRAAQTLDTALQDLRHRAKRRHVQRATAPEFPTLEEVELAMNLSGCPRPIPPGSCPTDCHSRKYRTISGVCNNRDHPLWGAANSALARWLPPQYEDGTGCPRGWHSGHLYHGFPLPPDEAYSQTLVDWGQYIDHDISFTPQSVNPTPVAARPDCSGTCENTNPCFPIQIPPGDQLSGERGCLQFVRSSPACPSDDVDALLHRLSAGLQREQANGITSFLDASTVYGSSPRLNRQIRDPSSQAGGLAVNARFADHGRAYLPFVPDPPHACLPGPEALPGEMGECLRAGDSRSNEVLSLSALHVLWVREHNRLGRGLRSLNPHWSSETVYQEARKITGALHQIITFRDYIPKILGPQAFDRHVGAYEGYNSSVNPAVSNVFATAAFRFGHAVVSPVLRRLNESFQEHELYPSLSLHQSFFSPWRLLKEGGLDPVLRGMLGTPAVAVTPGHLMTAELTQRLLVLSSPGSLDLTALNLQRGRDHGLAGYNDWRQFCGLDRVETHTDLRSVISDPGLVKKIMDLYRNPSNIDIWLGGLVEDHLPGGRVGPLFACLIGRQMKALRDGDRFWWENNGVFTRAQKRELQRHSLSRVICDNTGVREVPLTPSKRHATHVTSCHVTTSPQ</sequence>
<accession>A0AAD7RP70</accession>
<dbReference type="EMBL" id="JAINUG010000205">
    <property type="protein sequence ID" value="KAJ8387856.1"/>
    <property type="molecule type" value="Genomic_DNA"/>
</dbReference>
<keyword evidence="2" id="KW-0964">Secreted</keyword>
<dbReference type="GO" id="GO:0006979">
    <property type="term" value="P:response to oxidative stress"/>
    <property type="evidence" value="ECO:0007669"/>
    <property type="project" value="InterPro"/>
</dbReference>
<dbReference type="PROSITE" id="PS50292">
    <property type="entry name" value="PEROXIDASE_3"/>
    <property type="match status" value="1"/>
</dbReference>
<dbReference type="SUPFAM" id="SSF48113">
    <property type="entry name" value="Heme-dependent peroxidases"/>
    <property type="match status" value="1"/>
</dbReference>
<reference evidence="6" key="1">
    <citation type="journal article" date="2023" name="Science">
        <title>Genome structures resolve the early diversification of teleost fishes.</title>
        <authorList>
            <person name="Parey E."/>
            <person name="Louis A."/>
            <person name="Montfort J."/>
            <person name="Bouchez O."/>
            <person name="Roques C."/>
            <person name="Iampietro C."/>
            <person name="Lluch J."/>
            <person name="Castinel A."/>
            <person name="Donnadieu C."/>
            <person name="Desvignes T."/>
            <person name="Floi Bucao C."/>
            <person name="Jouanno E."/>
            <person name="Wen M."/>
            <person name="Mejri S."/>
            <person name="Dirks R."/>
            <person name="Jansen H."/>
            <person name="Henkel C."/>
            <person name="Chen W.J."/>
            <person name="Zahm M."/>
            <person name="Cabau C."/>
            <person name="Klopp C."/>
            <person name="Thompson A.W."/>
            <person name="Robinson-Rechavi M."/>
            <person name="Braasch I."/>
            <person name="Lecointre G."/>
            <person name="Bobe J."/>
            <person name="Postlethwait J.H."/>
            <person name="Berthelot C."/>
            <person name="Roest Crollius H."/>
            <person name="Guiguen Y."/>
        </authorList>
    </citation>
    <scope>NUCLEOTIDE SEQUENCE</scope>
    <source>
        <strain evidence="6">NC1722</strain>
    </source>
</reference>
<feature type="binding site" description="axial binding residue" evidence="4">
    <location>
        <position position="530"/>
    </location>
    <ligand>
        <name>heme b</name>
        <dbReference type="ChEBI" id="CHEBI:60344"/>
    </ligand>
    <ligandPart>
        <name>Fe</name>
        <dbReference type="ChEBI" id="CHEBI:18248"/>
    </ligandPart>
</feature>
<gene>
    <name evidence="6" type="ORF">AAFF_G00150050</name>
</gene>
<dbReference type="FunFam" id="1.10.640.10:FF:000003">
    <property type="entry name" value="chorion peroxidase"/>
    <property type="match status" value="1"/>
</dbReference>
<protein>
    <recommendedName>
        <fullName evidence="8">Thyroid peroxidase</fullName>
    </recommendedName>
</protein>
<proteinExistence type="predicted"/>
<keyword evidence="5" id="KW-0812">Transmembrane</keyword>
<dbReference type="GO" id="GO:0046872">
    <property type="term" value="F:metal ion binding"/>
    <property type="evidence" value="ECO:0007669"/>
    <property type="project" value="UniProtKB-KW"/>
</dbReference>
<dbReference type="AlphaFoldDB" id="A0AAD7RP70"/>
<dbReference type="PRINTS" id="PR00457">
    <property type="entry name" value="ANPEROXIDASE"/>
</dbReference>
<keyword evidence="3" id="KW-0732">Signal</keyword>
<evidence type="ECO:0000313" key="6">
    <source>
        <dbReference type="EMBL" id="KAJ8387856.1"/>
    </source>
</evidence>
<evidence type="ECO:0000256" key="5">
    <source>
        <dbReference type="SAM" id="Phobius"/>
    </source>
</evidence>
<keyword evidence="4" id="KW-0349">Heme</keyword>
<keyword evidence="5" id="KW-1133">Transmembrane helix</keyword>
<evidence type="ECO:0000313" key="7">
    <source>
        <dbReference type="Proteomes" id="UP001221898"/>
    </source>
</evidence>
<dbReference type="Pfam" id="PF03098">
    <property type="entry name" value="An_peroxidase"/>
    <property type="match status" value="1"/>
</dbReference>
<name>A0AAD7RP70_9TELE</name>
<evidence type="ECO:0000256" key="4">
    <source>
        <dbReference type="PIRSR" id="PIRSR619791-2"/>
    </source>
</evidence>
<comment type="caution">
    <text evidence="6">The sequence shown here is derived from an EMBL/GenBank/DDBJ whole genome shotgun (WGS) entry which is preliminary data.</text>
</comment>
<dbReference type="GO" id="GO:0005615">
    <property type="term" value="C:extracellular space"/>
    <property type="evidence" value="ECO:0007669"/>
    <property type="project" value="TreeGrafter"/>
</dbReference>
<evidence type="ECO:0008006" key="8">
    <source>
        <dbReference type="Google" id="ProtNLM"/>
    </source>
</evidence>
<keyword evidence="4" id="KW-0408">Iron</keyword>
<evidence type="ECO:0000256" key="3">
    <source>
        <dbReference type="ARBA" id="ARBA00022729"/>
    </source>
</evidence>
<dbReference type="InterPro" id="IPR037120">
    <property type="entry name" value="Haem_peroxidase_sf_animal"/>
</dbReference>
<evidence type="ECO:0000256" key="1">
    <source>
        <dbReference type="ARBA" id="ARBA00004613"/>
    </source>
</evidence>
<dbReference type="GO" id="GO:0004601">
    <property type="term" value="F:peroxidase activity"/>
    <property type="evidence" value="ECO:0007669"/>
    <property type="project" value="InterPro"/>
</dbReference>
<comment type="subcellular location">
    <subcellularLocation>
        <location evidence="1">Secreted</location>
    </subcellularLocation>
</comment>
<feature type="transmembrane region" description="Helical" evidence="5">
    <location>
        <begin position="52"/>
        <end position="76"/>
    </location>
</feature>
<dbReference type="InterPro" id="IPR010255">
    <property type="entry name" value="Haem_peroxidase_sf"/>
</dbReference>
<dbReference type="Gene3D" id="1.10.640.10">
    <property type="entry name" value="Haem peroxidase domain superfamily, animal type"/>
    <property type="match status" value="1"/>
</dbReference>
<keyword evidence="5" id="KW-0472">Membrane</keyword>
<organism evidence="6 7">
    <name type="scientific">Aldrovandia affinis</name>
    <dbReference type="NCBI Taxonomy" id="143900"/>
    <lineage>
        <taxon>Eukaryota</taxon>
        <taxon>Metazoa</taxon>
        <taxon>Chordata</taxon>
        <taxon>Craniata</taxon>
        <taxon>Vertebrata</taxon>
        <taxon>Euteleostomi</taxon>
        <taxon>Actinopterygii</taxon>
        <taxon>Neopterygii</taxon>
        <taxon>Teleostei</taxon>
        <taxon>Notacanthiformes</taxon>
        <taxon>Halosauridae</taxon>
        <taxon>Aldrovandia</taxon>
    </lineage>
</organism>